<dbReference type="EMBL" id="FUYR01000002">
    <property type="protein sequence ID" value="SKB73551.1"/>
    <property type="molecule type" value="Genomic_DNA"/>
</dbReference>
<protein>
    <recommendedName>
        <fullName evidence="3">Outer membrane protein beta-barrel domain-containing protein</fullName>
    </recommendedName>
</protein>
<dbReference type="RefSeq" id="WP_079702996.1">
    <property type="nucleotide sequence ID" value="NZ_FUYR01000002.1"/>
</dbReference>
<name>A0A1T5DPL1_9SPHI</name>
<evidence type="ECO:0000313" key="1">
    <source>
        <dbReference type="EMBL" id="SKB73551.1"/>
    </source>
</evidence>
<accession>A0A1T5DPL1</accession>
<dbReference type="Proteomes" id="UP000189981">
    <property type="component" value="Unassembled WGS sequence"/>
</dbReference>
<evidence type="ECO:0008006" key="3">
    <source>
        <dbReference type="Google" id="ProtNLM"/>
    </source>
</evidence>
<proteinExistence type="predicted"/>
<gene>
    <name evidence="1" type="ORF">SAMN05661099_2495</name>
</gene>
<dbReference type="AlphaFoldDB" id="A0A1T5DPL1"/>
<organism evidence="1 2">
    <name type="scientific">Daejeonella lutea</name>
    <dbReference type="NCBI Taxonomy" id="572036"/>
    <lineage>
        <taxon>Bacteria</taxon>
        <taxon>Pseudomonadati</taxon>
        <taxon>Bacteroidota</taxon>
        <taxon>Sphingobacteriia</taxon>
        <taxon>Sphingobacteriales</taxon>
        <taxon>Sphingobacteriaceae</taxon>
        <taxon>Daejeonella</taxon>
    </lineage>
</organism>
<evidence type="ECO:0000313" key="2">
    <source>
        <dbReference type="Proteomes" id="UP000189981"/>
    </source>
</evidence>
<keyword evidence="2" id="KW-1185">Reference proteome</keyword>
<reference evidence="2" key="1">
    <citation type="submission" date="2017-02" db="EMBL/GenBank/DDBJ databases">
        <authorList>
            <person name="Varghese N."/>
            <person name="Submissions S."/>
        </authorList>
    </citation>
    <scope>NUCLEOTIDE SEQUENCE [LARGE SCALE GENOMIC DNA]</scope>
    <source>
        <strain evidence="2">DSM 22385</strain>
    </source>
</reference>
<dbReference type="STRING" id="572036.SAMN05661099_2495"/>
<sequence>MNDPLSRLWRCCTLPGAIKIATLFFSLPISQNPVLAQGYIGIRITPNFTSEPKVLNNSPASISTGTTTAIEAGLDYTHMLNRKWGVSAGTDFGGGNWSYNLKAPLSAFQPGQAGEVNLSRFHNYLYNSATLNAVYKVSALGNVIRIFAGPTFRVNHSQRVGTTRKRNNPDNLMYADAPAAGSETPDFAVEYPNDARIFTIMSAGVGYEHSVNNNLDVLLGVRTNWGITSVTKGTMTINMNDKLYRGSINTRSNYVGFDVALRFKTFSTSNKGKF</sequence>